<evidence type="ECO:0000313" key="4">
    <source>
        <dbReference type="WBParaSite" id="MhA1_Contig309.frz3.gene59"/>
    </source>
</evidence>
<dbReference type="SMART" id="SM00241">
    <property type="entry name" value="ZP"/>
    <property type="match status" value="1"/>
</dbReference>
<dbReference type="InterPro" id="IPR042235">
    <property type="entry name" value="ZP-C_dom"/>
</dbReference>
<keyword evidence="1" id="KW-0732">Signal</keyword>
<evidence type="ECO:0000256" key="1">
    <source>
        <dbReference type="ARBA" id="ARBA00022729"/>
    </source>
</evidence>
<dbReference type="Proteomes" id="UP000095281">
    <property type="component" value="Unplaced"/>
</dbReference>
<name>A0A1I8BMA0_MELHA</name>
<evidence type="ECO:0000259" key="2">
    <source>
        <dbReference type="PROSITE" id="PS51034"/>
    </source>
</evidence>
<keyword evidence="3" id="KW-1185">Reference proteome</keyword>
<dbReference type="InterPro" id="IPR051962">
    <property type="entry name" value="Cuticlin"/>
</dbReference>
<feature type="domain" description="ZP" evidence="2">
    <location>
        <begin position="56"/>
        <end position="295"/>
    </location>
</feature>
<accession>A0A1I8BMA0</accession>
<evidence type="ECO:0000313" key="3">
    <source>
        <dbReference type="Proteomes" id="UP000095281"/>
    </source>
</evidence>
<reference evidence="4" key="1">
    <citation type="submission" date="2016-11" db="UniProtKB">
        <authorList>
            <consortium name="WormBaseParasite"/>
        </authorList>
    </citation>
    <scope>IDENTIFICATION</scope>
</reference>
<organism evidence="3 4">
    <name type="scientific">Meloidogyne hapla</name>
    <name type="common">Root-knot nematode worm</name>
    <dbReference type="NCBI Taxonomy" id="6305"/>
    <lineage>
        <taxon>Eukaryota</taxon>
        <taxon>Metazoa</taxon>
        <taxon>Ecdysozoa</taxon>
        <taxon>Nematoda</taxon>
        <taxon>Chromadorea</taxon>
        <taxon>Rhabditida</taxon>
        <taxon>Tylenchina</taxon>
        <taxon>Tylenchomorpha</taxon>
        <taxon>Tylenchoidea</taxon>
        <taxon>Meloidogynidae</taxon>
        <taxon>Meloidogyninae</taxon>
        <taxon>Meloidogyne</taxon>
    </lineage>
</organism>
<dbReference type="WBParaSite" id="MhA1_Contig309.frz3.gene59">
    <property type="protein sequence ID" value="MhA1_Contig309.frz3.gene59"/>
    <property type="gene ID" value="MhA1_Contig309.frz3.gene59"/>
</dbReference>
<dbReference type="AlphaFoldDB" id="A0A1I8BMA0"/>
<dbReference type="InterPro" id="IPR001507">
    <property type="entry name" value="ZP_dom"/>
</dbReference>
<dbReference type="PROSITE" id="PS51034">
    <property type="entry name" value="ZP_2"/>
    <property type="match status" value="1"/>
</dbReference>
<protein>
    <submittedName>
        <fullName evidence="4">ZP domain-containing protein</fullName>
    </submittedName>
</protein>
<dbReference type="InterPro" id="IPR057475">
    <property type="entry name" value="CUT_C"/>
</dbReference>
<proteinExistence type="predicted"/>
<dbReference type="Gene3D" id="2.60.40.4100">
    <property type="entry name" value="Zona pellucida, ZP-C domain"/>
    <property type="match status" value="1"/>
</dbReference>
<dbReference type="PANTHER" id="PTHR22907">
    <property type="entry name" value="GH04558P"/>
    <property type="match status" value="1"/>
</dbReference>
<dbReference type="PANTHER" id="PTHR22907:SF14">
    <property type="entry name" value="ZP DOMAIN-CONTAINING PROTEIN"/>
    <property type="match status" value="1"/>
</dbReference>
<sequence length="348" mass="40187">MMSSQRCLLFKNTNNSAYSLYPRRKLILAINFILMEIAHLPLADHKSLPQKSPVSICSPDSIGILIPNPQVTSDLPLLIYANGYMNEQCMQPFPSGAPLIRLEVQLQFGFPCGVIKRRMVYPRDGLEYSLRVLLDHVDKNEFLLHMSRINGFKKLPKVQYMHRIFDIHCQYFTDHNQTVGQVLEISNSIDGPEVDKAKLGDRVFHRWRCDGRYALKVYRCYATDGRDREHQIIDDKGCSTDISLMPHPLYTDNPSQALASSRVFRFNSSSRIFFDCLLYACLKIDPDCRKSTHQRCSRISSRDTYKLQRQKREITLNSETISSERYSSMSPKIDKFTVRLDTVETNEG</sequence>
<dbReference type="Pfam" id="PF25301">
    <property type="entry name" value="CUT_C"/>
    <property type="match status" value="1"/>
</dbReference>